<name>A0A1G8DM06_9GAMM</name>
<evidence type="ECO:0000256" key="1">
    <source>
        <dbReference type="ARBA" id="ARBA00004613"/>
    </source>
</evidence>
<evidence type="ECO:0000313" key="5">
    <source>
        <dbReference type="EMBL" id="SDH58631.1"/>
    </source>
</evidence>
<feature type="compositionally biased region" description="Gly residues" evidence="4">
    <location>
        <begin position="229"/>
        <end position="253"/>
    </location>
</feature>
<dbReference type="GO" id="GO:0052040">
    <property type="term" value="P:symbiont-mediated perturbation of host programmed cell death"/>
    <property type="evidence" value="ECO:0007669"/>
    <property type="project" value="UniProtKB-KW"/>
</dbReference>
<dbReference type="EMBL" id="FNDG01000005">
    <property type="protein sequence ID" value="SDH58631.1"/>
    <property type="molecule type" value="Genomic_DNA"/>
</dbReference>
<proteinExistence type="predicted"/>
<dbReference type="GO" id="GO:0005576">
    <property type="term" value="C:extracellular region"/>
    <property type="evidence" value="ECO:0007669"/>
    <property type="project" value="UniProtKB-SubCell"/>
</dbReference>
<dbReference type="RefSeq" id="WP_084304465.1">
    <property type="nucleotide sequence ID" value="NZ_FNDG01000005.1"/>
</dbReference>
<feature type="region of interest" description="Disordered" evidence="4">
    <location>
        <begin position="224"/>
        <end position="262"/>
    </location>
</feature>
<comment type="subcellular location">
    <subcellularLocation>
        <location evidence="1">Secreted</location>
    </subcellularLocation>
</comment>
<dbReference type="Proteomes" id="UP000198606">
    <property type="component" value="Unassembled WGS sequence"/>
</dbReference>
<gene>
    <name evidence="5" type="ORF">SAMN05216588_105308</name>
</gene>
<evidence type="ECO:0000256" key="3">
    <source>
        <dbReference type="ARBA" id="ARBA00022978"/>
    </source>
</evidence>
<evidence type="ECO:0000313" key="6">
    <source>
        <dbReference type="Proteomes" id="UP000198606"/>
    </source>
</evidence>
<sequence length="317" mass="31631">MNMISNNLALDTSNRVGFSDKSMGQNQAQGLDDVIKQLVQLLMKAGSGDSGLGQMVNDKLGGQGGQGGGLGGPGGGLGGAGAQGGDLQQLLTKLLEQLIGEKLGKDFGQSPAGGGAGSNAGGAPGMGQQGGSNLMDQVLSGLAKSSLDGMLKPEANGQGSTFEQKDAGMMMDVAKFMDANPKQFPPPHSGSWGKELIENKHLDKSETDAFKSAIDMIGQQLDARASGQVPGGGMGPGTQSGQDSLGGAGGLGSPSGAPAQAGGDILKQLSEAIGGVMDELQNLSKKLDTQSLGQGAAEAADSIVNQMLPGGGRQQQV</sequence>
<keyword evidence="2" id="KW-0964">Secreted</keyword>
<reference evidence="5 6" key="1">
    <citation type="submission" date="2016-10" db="EMBL/GenBank/DDBJ databases">
        <authorList>
            <person name="de Groot N.N."/>
        </authorList>
    </citation>
    <scope>NUCLEOTIDE SEQUENCE [LARGE SCALE GENOMIC DNA]</scope>
    <source>
        <strain evidence="5 6">LMG 18387</strain>
    </source>
</reference>
<protein>
    <submittedName>
        <fullName evidence="5">HrpZ protein</fullName>
    </submittedName>
</protein>
<evidence type="ECO:0000256" key="2">
    <source>
        <dbReference type="ARBA" id="ARBA00022525"/>
    </source>
</evidence>
<dbReference type="AlphaFoldDB" id="A0A1G8DM06"/>
<dbReference type="STRING" id="29435.SAMN05216588_105308"/>
<feature type="region of interest" description="Disordered" evidence="4">
    <location>
        <begin position="106"/>
        <end position="132"/>
    </location>
</feature>
<keyword evidence="3" id="KW-0928">Hypersensitive response elicitation</keyword>
<feature type="region of interest" description="Disordered" evidence="4">
    <location>
        <begin position="59"/>
        <end position="81"/>
    </location>
</feature>
<dbReference type="InterPro" id="IPR006961">
    <property type="entry name" value="HrpN/Z"/>
</dbReference>
<organism evidence="5 6">
    <name type="scientific">Phytopseudomonas flavescens</name>
    <dbReference type="NCBI Taxonomy" id="29435"/>
    <lineage>
        <taxon>Bacteria</taxon>
        <taxon>Pseudomonadati</taxon>
        <taxon>Pseudomonadota</taxon>
        <taxon>Gammaproteobacteria</taxon>
        <taxon>Pseudomonadales</taxon>
        <taxon>Pseudomonadaceae</taxon>
        <taxon>Phytopseudomonas</taxon>
    </lineage>
</organism>
<accession>A0A1G8DM06</accession>
<evidence type="ECO:0000256" key="4">
    <source>
        <dbReference type="SAM" id="MobiDB-lite"/>
    </source>
</evidence>
<feature type="compositionally biased region" description="Gly residues" evidence="4">
    <location>
        <begin position="111"/>
        <end position="130"/>
    </location>
</feature>
<dbReference type="Pfam" id="PF04877">
    <property type="entry name" value="Harpin"/>
    <property type="match status" value="1"/>
</dbReference>
<feature type="compositionally biased region" description="Gly residues" evidence="4">
    <location>
        <begin position="61"/>
        <end position="81"/>
    </location>
</feature>